<dbReference type="OrthoDB" id="3348320at2759"/>
<gene>
    <name evidence="2" type="ORF">TOPH_01139</name>
</gene>
<evidence type="ECO:0000313" key="3">
    <source>
        <dbReference type="Proteomes" id="UP000036947"/>
    </source>
</evidence>
<keyword evidence="3" id="KW-1185">Reference proteome</keyword>
<organism evidence="2 3">
    <name type="scientific">Tolypocladium ophioglossoides (strain CBS 100239)</name>
    <name type="common">Snaketongue truffleclub</name>
    <name type="synonym">Elaphocordyceps ophioglossoides</name>
    <dbReference type="NCBI Taxonomy" id="1163406"/>
    <lineage>
        <taxon>Eukaryota</taxon>
        <taxon>Fungi</taxon>
        <taxon>Dikarya</taxon>
        <taxon>Ascomycota</taxon>
        <taxon>Pezizomycotina</taxon>
        <taxon>Sordariomycetes</taxon>
        <taxon>Hypocreomycetidae</taxon>
        <taxon>Hypocreales</taxon>
        <taxon>Ophiocordycipitaceae</taxon>
        <taxon>Tolypocladium</taxon>
    </lineage>
</organism>
<dbReference type="STRING" id="1163406.A0A0L0NJ46"/>
<evidence type="ECO:0000313" key="2">
    <source>
        <dbReference type="EMBL" id="KND94162.1"/>
    </source>
</evidence>
<feature type="region of interest" description="Disordered" evidence="1">
    <location>
        <begin position="1"/>
        <end position="34"/>
    </location>
</feature>
<dbReference type="Proteomes" id="UP000036947">
    <property type="component" value="Unassembled WGS sequence"/>
</dbReference>
<name>A0A0L0NJ46_TOLOC</name>
<proteinExistence type="predicted"/>
<reference evidence="2 3" key="1">
    <citation type="journal article" date="2015" name="BMC Genomics">
        <title>The genome of the truffle-parasite Tolypocladium ophioglossoides and the evolution of antifungal peptaibiotics.</title>
        <authorList>
            <person name="Quandt C.A."/>
            <person name="Bushley K.E."/>
            <person name="Spatafora J.W."/>
        </authorList>
    </citation>
    <scope>NUCLEOTIDE SEQUENCE [LARGE SCALE GENOMIC DNA]</scope>
    <source>
        <strain evidence="2 3">CBS 100239</strain>
    </source>
</reference>
<sequence>MGQSWSGRNRRRNAKSLAELAPRKTPGQEAPLPNLNRNTLLGALQNVAESINKRKGDITVIAVGGAVNTIYLQSRDATHDVDFFNDYLTPADFENLVHSAREVVKCDRSLGEEWFNNRTILFISND</sequence>
<dbReference type="AlphaFoldDB" id="A0A0L0NJ46"/>
<dbReference type="EMBL" id="LFRF01000002">
    <property type="protein sequence ID" value="KND94162.1"/>
    <property type="molecule type" value="Genomic_DNA"/>
</dbReference>
<accession>A0A0L0NJ46</accession>
<evidence type="ECO:0000256" key="1">
    <source>
        <dbReference type="SAM" id="MobiDB-lite"/>
    </source>
</evidence>
<comment type="caution">
    <text evidence="2">The sequence shown here is derived from an EMBL/GenBank/DDBJ whole genome shotgun (WGS) entry which is preliminary data.</text>
</comment>
<protein>
    <submittedName>
        <fullName evidence="2">Uncharacterized protein</fullName>
    </submittedName>
</protein>